<name>A0A6J4GLH8_9FLAO</name>
<evidence type="ECO:0000313" key="2">
    <source>
        <dbReference type="EMBL" id="CAA9200046.1"/>
    </source>
</evidence>
<keyword evidence="1" id="KW-0732">Signal</keyword>
<organism evidence="2 3">
    <name type="scientific">Flavobacterium bizetiae</name>
    <dbReference type="NCBI Taxonomy" id="2704140"/>
    <lineage>
        <taxon>Bacteria</taxon>
        <taxon>Pseudomonadati</taxon>
        <taxon>Bacteroidota</taxon>
        <taxon>Flavobacteriia</taxon>
        <taxon>Flavobacteriales</taxon>
        <taxon>Flavobacteriaceae</taxon>
        <taxon>Flavobacterium</taxon>
    </lineage>
</organism>
<dbReference type="AlphaFoldDB" id="A0A6J4GLH8"/>
<feature type="chain" id="PRO_5026793501" evidence="1">
    <location>
        <begin position="22"/>
        <end position="111"/>
    </location>
</feature>
<proteinExistence type="predicted"/>
<accession>A0A6J4GLH8</accession>
<protein>
    <submittedName>
        <fullName evidence="2">Uncharacterized protein</fullName>
    </submittedName>
</protein>
<reference evidence="2 3" key="1">
    <citation type="submission" date="2020-02" db="EMBL/GenBank/DDBJ databases">
        <authorList>
            <person name="Criscuolo A."/>
        </authorList>
    </citation>
    <scope>NUCLEOTIDE SEQUENCE [LARGE SCALE GENOMIC DNA]</scope>
    <source>
        <strain evidence="2">CIP105534</strain>
    </source>
</reference>
<feature type="signal peptide" evidence="1">
    <location>
        <begin position="1"/>
        <end position="21"/>
    </location>
</feature>
<gene>
    <name evidence="2" type="ORF">FLA105534_02942</name>
</gene>
<evidence type="ECO:0000256" key="1">
    <source>
        <dbReference type="SAM" id="SignalP"/>
    </source>
</evidence>
<dbReference type="Proteomes" id="UP000479938">
    <property type="component" value="Unassembled WGS sequence"/>
</dbReference>
<sequence>MKKLTIILFLILFSFTNKVNAQNPQAIFLENLESFERLSKNENESISLNMVYEARKFLIDITGITYKMEKPFDMPVFPPDKTIKKWRSWFEKNKDLLYYDEKEKEVKVRKK</sequence>
<keyword evidence="3" id="KW-1185">Reference proteome</keyword>
<evidence type="ECO:0000313" key="3">
    <source>
        <dbReference type="Proteomes" id="UP000479938"/>
    </source>
</evidence>
<dbReference type="RefSeq" id="WP_173971492.1">
    <property type="nucleotide sequence ID" value="NZ_CADCSU010000107.1"/>
</dbReference>
<dbReference type="EMBL" id="CADCSU010000107">
    <property type="protein sequence ID" value="CAA9200046.1"/>
    <property type="molecule type" value="Genomic_DNA"/>
</dbReference>